<evidence type="ECO:0000313" key="4">
    <source>
        <dbReference type="EMBL" id="KAK2991553.1"/>
    </source>
</evidence>
<dbReference type="GO" id="GO:0035251">
    <property type="term" value="F:UDP-glucosyltransferase activity"/>
    <property type="evidence" value="ECO:0007669"/>
    <property type="project" value="TreeGrafter"/>
</dbReference>
<gene>
    <name evidence="4" type="ORF">RJ640_016588</name>
</gene>
<dbReference type="Gene3D" id="3.40.50.2000">
    <property type="entry name" value="Glycogen Phosphorylase B"/>
    <property type="match status" value="4"/>
</dbReference>
<name>A0AA88RVD6_9ASTE</name>
<reference evidence="4" key="1">
    <citation type="submission" date="2022-12" db="EMBL/GenBank/DDBJ databases">
        <title>Draft genome assemblies for two species of Escallonia (Escalloniales).</title>
        <authorList>
            <person name="Chanderbali A."/>
            <person name="Dervinis C."/>
            <person name="Anghel I."/>
            <person name="Soltis D."/>
            <person name="Soltis P."/>
            <person name="Zapata F."/>
        </authorList>
    </citation>
    <scope>NUCLEOTIDE SEQUENCE</scope>
    <source>
        <strain evidence="4">UCBG92.1500</strain>
        <tissue evidence="4">Leaf</tissue>
    </source>
</reference>
<evidence type="ECO:0000256" key="2">
    <source>
        <dbReference type="ARBA" id="ARBA00022676"/>
    </source>
</evidence>
<organism evidence="4 5">
    <name type="scientific">Escallonia rubra</name>
    <dbReference type="NCBI Taxonomy" id="112253"/>
    <lineage>
        <taxon>Eukaryota</taxon>
        <taxon>Viridiplantae</taxon>
        <taxon>Streptophyta</taxon>
        <taxon>Embryophyta</taxon>
        <taxon>Tracheophyta</taxon>
        <taxon>Spermatophyta</taxon>
        <taxon>Magnoliopsida</taxon>
        <taxon>eudicotyledons</taxon>
        <taxon>Gunneridae</taxon>
        <taxon>Pentapetalae</taxon>
        <taxon>asterids</taxon>
        <taxon>campanulids</taxon>
        <taxon>Escalloniales</taxon>
        <taxon>Escalloniaceae</taxon>
        <taxon>Escallonia</taxon>
    </lineage>
</organism>
<sequence length="340" mass="38161">MAHGHMIPTLDMAKLFTSHGVKTTIITTPLNASVFAKTIERTKRLGADIGLRVIKFPTVEAGLPEGCECADQITSNHLLPIFVNATTMLQEQLEQVIPECRPNCLVADMLFPWATGVAAKFDIPRLESELTRYGVIVNSFYELEPDYAVHYTKILERKAWYIGPLMAILTTTQLYEMAMGLEASGQQFIWAVRRCKDEEKWLPEGFEQRVKGRGLVIRGWAPQVLILDHEAVGGFVTHCGWNSTLEGCSRSRSIKKRTQVLRTGVAVGSKEFNRFASDGVKREEIEEAVKRIMVGEEAEERRSRAKELKETARKAAEKGGSSYTQLNALFEVSERLLLTI</sequence>
<keyword evidence="5" id="KW-1185">Reference proteome</keyword>
<comment type="similarity">
    <text evidence="1">Belongs to the UDP-glycosyltransferase family.</text>
</comment>
<dbReference type="Pfam" id="PF00201">
    <property type="entry name" value="UDPGT"/>
    <property type="match status" value="1"/>
</dbReference>
<proteinExistence type="inferred from homology"/>
<comment type="caution">
    <text evidence="4">The sequence shown here is derived from an EMBL/GenBank/DDBJ whole genome shotgun (WGS) entry which is preliminary data.</text>
</comment>
<protein>
    <submittedName>
        <fullName evidence="4">Uncharacterized protein</fullName>
    </submittedName>
</protein>
<dbReference type="PANTHER" id="PTHR48047:SF45">
    <property type="entry name" value="SCOPOLETIN GLUCOSYLTRANSFERASE-LIKE"/>
    <property type="match status" value="1"/>
</dbReference>
<evidence type="ECO:0000256" key="3">
    <source>
        <dbReference type="ARBA" id="ARBA00022679"/>
    </source>
</evidence>
<dbReference type="InterPro" id="IPR002213">
    <property type="entry name" value="UDP_glucos_trans"/>
</dbReference>
<keyword evidence="2" id="KW-0328">Glycosyltransferase</keyword>
<dbReference type="SUPFAM" id="SSF53756">
    <property type="entry name" value="UDP-Glycosyltransferase/glycogen phosphorylase"/>
    <property type="match status" value="1"/>
</dbReference>
<dbReference type="CDD" id="cd03784">
    <property type="entry name" value="GT1_Gtf-like"/>
    <property type="match status" value="1"/>
</dbReference>
<dbReference type="PANTHER" id="PTHR48047">
    <property type="entry name" value="GLYCOSYLTRANSFERASE"/>
    <property type="match status" value="1"/>
</dbReference>
<evidence type="ECO:0000313" key="5">
    <source>
        <dbReference type="Proteomes" id="UP001187471"/>
    </source>
</evidence>
<evidence type="ECO:0000256" key="1">
    <source>
        <dbReference type="ARBA" id="ARBA00009995"/>
    </source>
</evidence>
<accession>A0AA88RVD6</accession>
<dbReference type="Proteomes" id="UP001187471">
    <property type="component" value="Unassembled WGS sequence"/>
</dbReference>
<dbReference type="EMBL" id="JAVXUO010000518">
    <property type="protein sequence ID" value="KAK2991553.1"/>
    <property type="molecule type" value="Genomic_DNA"/>
</dbReference>
<dbReference type="AlphaFoldDB" id="A0AA88RVD6"/>
<keyword evidence="3" id="KW-0808">Transferase</keyword>